<dbReference type="KEGG" id="bvz:BRAD3257_4077"/>
<feature type="domain" description="Outer membrane protein beta-barrel" evidence="7">
    <location>
        <begin position="266"/>
        <end position="485"/>
    </location>
</feature>
<gene>
    <name evidence="8" type="ORF">BRAD3257_4077</name>
</gene>
<organism evidence="8 9">
    <name type="scientific">Bradyrhizobium vignae</name>
    <dbReference type="NCBI Taxonomy" id="1549949"/>
    <lineage>
        <taxon>Bacteria</taxon>
        <taxon>Pseudomonadati</taxon>
        <taxon>Pseudomonadota</taxon>
        <taxon>Alphaproteobacteria</taxon>
        <taxon>Hyphomicrobiales</taxon>
        <taxon>Nitrobacteraceae</taxon>
        <taxon>Bradyrhizobium</taxon>
    </lineage>
</organism>
<feature type="domain" description="Outer membrane protein beta-barrel" evidence="7">
    <location>
        <begin position="25"/>
        <end position="226"/>
    </location>
</feature>
<dbReference type="RefSeq" id="WP_122402976.1">
    <property type="nucleotide sequence ID" value="NZ_LS398110.1"/>
</dbReference>
<keyword evidence="2 6" id="KW-0732">Signal</keyword>
<dbReference type="SUPFAM" id="SSF56925">
    <property type="entry name" value="OMPA-like"/>
    <property type="match status" value="2"/>
</dbReference>
<evidence type="ECO:0000256" key="1">
    <source>
        <dbReference type="ARBA" id="ARBA00004442"/>
    </source>
</evidence>
<accession>A0A2U3Q0Z9</accession>
<dbReference type="PANTHER" id="PTHR34001">
    <property type="entry name" value="BLL7405 PROTEIN"/>
    <property type="match status" value="1"/>
</dbReference>
<evidence type="ECO:0000256" key="5">
    <source>
        <dbReference type="ARBA" id="ARBA00038306"/>
    </source>
</evidence>
<proteinExistence type="inferred from homology"/>
<evidence type="ECO:0000256" key="2">
    <source>
        <dbReference type="ARBA" id="ARBA00022729"/>
    </source>
</evidence>
<dbReference type="Gene3D" id="2.40.160.20">
    <property type="match status" value="2"/>
</dbReference>
<sequence length="496" mass="51685">MAITEKIISAATLGLALTQAASAADLPVKAAALPPPIVDWSGVYVGVHVGYGGGMNDWWINDPREPTVDYAANGVLAGAQIGINKQIANFVFGLELDGSWANIRGSQRLRLGFPFFGDVTSTTTSRIDALTTVAGRAGLAADRWFAFTKFGLAGAWETHTSNAAGDFGFGAFSTSLSGREYRWAPLIGFGAEYALGGNWSVKAEYDYLHFGTRQVGMSGSTTSAGVTTPVAGDVPIAQDSIHLIKLGANYRPGEVAADPKYPPVKTASGTNWTGGFVGVQAGYGLGRESRHQDPSPLPGSGSFDTSGWLAGFDGGVNVQSGALVFGVEGEWMWTGIQGSRSSAFPLFGAAATNDLSTSIDWLAIASGRAGFVVGDRLLVYGKAGVAIANESHAFNGAASFGAVSQSMAVQGKIVHSGGVIGAGLEYALAGNWSLKGEYDFIRMINQHTSQSGSFNQTGFPAAGAAANSWITQDLHLFKLGVNYHFNPLPGAVTARY</sequence>
<keyword evidence="3" id="KW-0472">Membrane</keyword>
<reference evidence="8 9" key="1">
    <citation type="submission" date="2018-03" db="EMBL/GenBank/DDBJ databases">
        <authorList>
            <person name="Gully D."/>
        </authorList>
    </citation>
    <scope>NUCLEOTIDE SEQUENCE [LARGE SCALE GENOMIC DNA]</scope>
    <source>
        <strain evidence="8">ORS3257</strain>
    </source>
</reference>
<name>A0A2U3Q0Z9_9BRAD</name>
<comment type="similarity">
    <text evidence="5">Belongs to the Omp25/RopB family.</text>
</comment>
<dbReference type="PANTHER" id="PTHR34001:SF3">
    <property type="entry name" value="BLL7405 PROTEIN"/>
    <property type="match status" value="1"/>
</dbReference>
<dbReference type="Pfam" id="PF13505">
    <property type="entry name" value="OMP_b-brl"/>
    <property type="match status" value="2"/>
</dbReference>
<evidence type="ECO:0000256" key="6">
    <source>
        <dbReference type="SAM" id="SignalP"/>
    </source>
</evidence>
<feature type="chain" id="PRO_5015681719" description="Outer membrane protein beta-barrel domain-containing protein" evidence="6">
    <location>
        <begin position="24"/>
        <end position="496"/>
    </location>
</feature>
<evidence type="ECO:0000259" key="7">
    <source>
        <dbReference type="Pfam" id="PF13505"/>
    </source>
</evidence>
<evidence type="ECO:0000313" key="8">
    <source>
        <dbReference type="EMBL" id="SPP95087.1"/>
    </source>
</evidence>
<keyword evidence="4" id="KW-0998">Cell outer membrane</keyword>
<comment type="subcellular location">
    <subcellularLocation>
        <location evidence="1">Cell outer membrane</location>
    </subcellularLocation>
</comment>
<evidence type="ECO:0000256" key="3">
    <source>
        <dbReference type="ARBA" id="ARBA00023136"/>
    </source>
</evidence>
<dbReference type="InterPro" id="IPR027385">
    <property type="entry name" value="Beta-barrel_OMP"/>
</dbReference>
<feature type="signal peptide" evidence="6">
    <location>
        <begin position="1"/>
        <end position="23"/>
    </location>
</feature>
<dbReference type="EMBL" id="LS398110">
    <property type="protein sequence ID" value="SPP95087.1"/>
    <property type="molecule type" value="Genomic_DNA"/>
</dbReference>
<evidence type="ECO:0000313" key="9">
    <source>
        <dbReference type="Proteomes" id="UP000246085"/>
    </source>
</evidence>
<dbReference type="Proteomes" id="UP000246085">
    <property type="component" value="Chromosome BRAD3257"/>
</dbReference>
<dbReference type="InterPro" id="IPR011250">
    <property type="entry name" value="OMP/PagP_B-barrel"/>
</dbReference>
<protein>
    <recommendedName>
        <fullName evidence="7">Outer membrane protein beta-barrel domain-containing protein</fullName>
    </recommendedName>
</protein>
<dbReference type="GO" id="GO:0009279">
    <property type="term" value="C:cell outer membrane"/>
    <property type="evidence" value="ECO:0007669"/>
    <property type="project" value="UniProtKB-SubCell"/>
</dbReference>
<dbReference type="AlphaFoldDB" id="A0A2U3Q0Z9"/>
<dbReference type="InterPro" id="IPR051692">
    <property type="entry name" value="OMP-like"/>
</dbReference>
<evidence type="ECO:0000256" key="4">
    <source>
        <dbReference type="ARBA" id="ARBA00023237"/>
    </source>
</evidence>